<feature type="signal peptide" evidence="1">
    <location>
        <begin position="1"/>
        <end position="22"/>
    </location>
</feature>
<sequence length="166" mass="18328">MLTKMLPRVLMLLCAVSFSALAEPPLFSQYMIKDVYGGSVHSLVNKDTGSQWDGIRKDAIKGSVNFAGHYIVYTGGCGGSSICGEVIDAKTGEVIKTLPNAYKGEDEETGKPFDIEYHVDSSLIVIMGVTENKELGVDGNKVSHKYRTRYYDFDGKEFHLIMSEDE</sequence>
<keyword evidence="3" id="KW-1185">Reference proteome</keyword>
<organism evidence="2 3">
    <name type="scientific">Pseudomonas aphyarum</name>
    <dbReference type="NCBI Taxonomy" id="2942629"/>
    <lineage>
        <taxon>Bacteria</taxon>
        <taxon>Pseudomonadati</taxon>
        <taxon>Pseudomonadota</taxon>
        <taxon>Gammaproteobacteria</taxon>
        <taxon>Pseudomonadales</taxon>
        <taxon>Pseudomonadaceae</taxon>
        <taxon>Pseudomonas</taxon>
    </lineage>
</organism>
<feature type="chain" id="PRO_5046271921" evidence="1">
    <location>
        <begin position="23"/>
        <end position="166"/>
    </location>
</feature>
<comment type="caution">
    <text evidence="2">The sequence shown here is derived from an EMBL/GenBank/DDBJ whole genome shotgun (WGS) entry which is preliminary data.</text>
</comment>
<name>A0ABT5PSY6_9PSED</name>
<dbReference type="RefSeq" id="WP_248740391.1">
    <property type="nucleotide sequence ID" value="NZ_JAMDGS010000014.1"/>
</dbReference>
<gene>
    <name evidence="2" type="ORF">M5G18_20730</name>
</gene>
<protein>
    <submittedName>
        <fullName evidence="2">Uncharacterized protein</fullName>
    </submittedName>
</protein>
<evidence type="ECO:0000313" key="3">
    <source>
        <dbReference type="Proteomes" id="UP001150531"/>
    </source>
</evidence>
<dbReference type="EMBL" id="JAMDGS010000014">
    <property type="protein sequence ID" value="MDD1127029.1"/>
    <property type="molecule type" value="Genomic_DNA"/>
</dbReference>
<keyword evidence="1" id="KW-0732">Signal</keyword>
<accession>A0ABT5PSY6</accession>
<proteinExistence type="predicted"/>
<evidence type="ECO:0000313" key="2">
    <source>
        <dbReference type="EMBL" id="MDD1127029.1"/>
    </source>
</evidence>
<dbReference type="Proteomes" id="UP001150531">
    <property type="component" value="Unassembled WGS sequence"/>
</dbReference>
<evidence type="ECO:0000256" key="1">
    <source>
        <dbReference type="SAM" id="SignalP"/>
    </source>
</evidence>
<reference evidence="2" key="1">
    <citation type="submission" date="2022-05" db="EMBL/GenBank/DDBJ databases">
        <title>Novel Pseudomonas spp. Isolated from a Rainbow Trout Aquaculture Facility.</title>
        <authorList>
            <person name="Testerman T."/>
            <person name="Graf J."/>
        </authorList>
    </citation>
    <scope>NUCLEOTIDE SEQUENCE</scope>
    <source>
        <strain evidence="2">ID386</strain>
    </source>
</reference>